<organism evidence="1 2">
    <name type="scientific">Undibacterium pigrum</name>
    <dbReference type="NCBI Taxonomy" id="401470"/>
    <lineage>
        <taxon>Bacteria</taxon>
        <taxon>Pseudomonadati</taxon>
        <taxon>Pseudomonadota</taxon>
        <taxon>Betaproteobacteria</taxon>
        <taxon>Burkholderiales</taxon>
        <taxon>Oxalobacteraceae</taxon>
        <taxon>Undibacterium</taxon>
    </lineage>
</organism>
<sequence length="277" mass="31390">MPVKDDLPTPIRDNHQITEAMTDLYDRYYTSHEYEKRYPKPNQGTLHFLFENGAREAKNILDFGCGSGRYALPLLQQTNARLTGFDISHAAIAELSRFLQDNPHAERMRLFEGDAQILNGQGDYDMVMLMFGVLSHVGDHTARLATLKQLRSLMRPEGKLILSVPSIFRRRPFELFAAHWQRMTGKARDTQKEPGNILFTRNIDKQAHQFFYHLYSVAGLRAELQEAGFAITALSPESLLPEWMITQHDLLGKLDEALLPLLPAALGYGIRAVAVPA</sequence>
<dbReference type="CDD" id="cd02440">
    <property type="entry name" value="AdoMet_MTases"/>
    <property type="match status" value="1"/>
</dbReference>
<keyword evidence="2" id="KW-1185">Reference proteome</keyword>
<dbReference type="GO" id="GO:0032259">
    <property type="term" value="P:methylation"/>
    <property type="evidence" value="ECO:0007669"/>
    <property type="project" value="UniProtKB-KW"/>
</dbReference>
<protein>
    <submittedName>
        <fullName evidence="1">Methyltransferase family protein</fullName>
    </submittedName>
</protein>
<dbReference type="PANTHER" id="PTHR43861">
    <property type="entry name" value="TRANS-ACONITATE 2-METHYLTRANSFERASE-RELATED"/>
    <property type="match status" value="1"/>
</dbReference>
<dbReference type="Pfam" id="PF13489">
    <property type="entry name" value="Methyltransf_23"/>
    <property type="match status" value="1"/>
</dbReference>
<evidence type="ECO:0000313" key="2">
    <source>
        <dbReference type="Proteomes" id="UP000247792"/>
    </source>
</evidence>
<gene>
    <name evidence="1" type="ORF">DFR42_10834</name>
</gene>
<dbReference type="Gene3D" id="3.40.50.150">
    <property type="entry name" value="Vaccinia Virus protein VP39"/>
    <property type="match status" value="1"/>
</dbReference>
<dbReference type="GO" id="GO:0008168">
    <property type="term" value="F:methyltransferase activity"/>
    <property type="evidence" value="ECO:0007669"/>
    <property type="project" value="UniProtKB-KW"/>
</dbReference>
<accession>A0A318J0J6</accession>
<dbReference type="InterPro" id="IPR029063">
    <property type="entry name" value="SAM-dependent_MTases_sf"/>
</dbReference>
<name>A0A318J0J6_9BURK</name>
<dbReference type="EMBL" id="QJKB01000008">
    <property type="protein sequence ID" value="PXX40201.1"/>
    <property type="molecule type" value="Genomic_DNA"/>
</dbReference>
<proteinExistence type="predicted"/>
<keyword evidence="1" id="KW-0489">Methyltransferase</keyword>
<comment type="caution">
    <text evidence="1">The sequence shown here is derived from an EMBL/GenBank/DDBJ whole genome shotgun (WGS) entry which is preliminary data.</text>
</comment>
<evidence type="ECO:0000313" key="1">
    <source>
        <dbReference type="EMBL" id="PXX40201.1"/>
    </source>
</evidence>
<dbReference type="SUPFAM" id="SSF53335">
    <property type="entry name" value="S-adenosyl-L-methionine-dependent methyltransferases"/>
    <property type="match status" value="1"/>
</dbReference>
<dbReference type="Proteomes" id="UP000247792">
    <property type="component" value="Unassembled WGS sequence"/>
</dbReference>
<keyword evidence="1" id="KW-0808">Transferase</keyword>
<reference evidence="1 2" key="1">
    <citation type="submission" date="2018-05" db="EMBL/GenBank/DDBJ databases">
        <title>Genomic Encyclopedia of Type Strains, Phase IV (KMG-IV): sequencing the most valuable type-strain genomes for metagenomic binning, comparative biology and taxonomic classification.</title>
        <authorList>
            <person name="Goeker M."/>
        </authorList>
    </citation>
    <scope>NUCLEOTIDE SEQUENCE [LARGE SCALE GENOMIC DNA]</scope>
    <source>
        <strain evidence="1 2">DSM 19792</strain>
    </source>
</reference>
<dbReference type="AlphaFoldDB" id="A0A318J0J6"/>